<evidence type="ECO:0000313" key="3">
    <source>
        <dbReference type="Proteomes" id="UP001216139"/>
    </source>
</evidence>
<feature type="signal peptide" evidence="1">
    <location>
        <begin position="1"/>
        <end position="24"/>
    </location>
</feature>
<feature type="chain" id="PRO_5047391304" description="DUF4397 domain-containing protein" evidence="1">
    <location>
        <begin position="25"/>
        <end position="250"/>
    </location>
</feature>
<proteinExistence type="predicted"/>
<dbReference type="RefSeq" id="WP_273629128.1">
    <property type="nucleotide sequence ID" value="NZ_CP117167.1"/>
</dbReference>
<keyword evidence="3" id="KW-1185">Reference proteome</keyword>
<organism evidence="2 3">
    <name type="scientific">Mucilaginibacter jinjuensis</name>
    <dbReference type="NCBI Taxonomy" id="1176721"/>
    <lineage>
        <taxon>Bacteria</taxon>
        <taxon>Pseudomonadati</taxon>
        <taxon>Bacteroidota</taxon>
        <taxon>Sphingobacteriia</taxon>
        <taxon>Sphingobacteriales</taxon>
        <taxon>Sphingobacteriaceae</taxon>
        <taxon>Mucilaginibacter</taxon>
    </lineage>
</organism>
<protein>
    <recommendedName>
        <fullName evidence="4">DUF4397 domain-containing protein</fullName>
    </recommendedName>
</protein>
<evidence type="ECO:0000313" key="2">
    <source>
        <dbReference type="EMBL" id="WCT10940.1"/>
    </source>
</evidence>
<accession>A0ABY7T3B5</accession>
<sequence>MNNFSLIKFPAFLLLVAVVFTSCKKDPGDDVSTVDTQLQVSFSSAGVPITSTDSMTTTFINGTDTITKKAIRAGTFYSVSLKGLKTTTYTTLTKLYTAADTNGDRHMYRLAGSVDTQTGGTVLAPTGNQFDTWKANYIYYNADLNISFAIAALPTDPYFEVKLPASLPYQNLYIARTIYKTNNKVQYVVKFSSVTFKTADYKGFHTNTTSFADFATTAASASYDAADFSLELYNEVNNDYKILYTHTSKF</sequence>
<evidence type="ECO:0000256" key="1">
    <source>
        <dbReference type="SAM" id="SignalP"/>
    </source>
</evidence>
<dbReference type="EMBL" id="CP117167">
    <property type="protein sequence ID" value="WCT10940.1"/>
    <property type="molecule type" value="Genomic_DNA"/>
</dbReference>
<dbReference type="Proteomes" id="UP001216139">
    <property type="component" value="Chromosome"/>
</dbReference>
<evidence type="ECO:0008006" key="4">
    <source>
        <dbReference type="Google" id="ProtNLM"/>
    </source>
</evidence>
<name>A0ABY7T3B5_9SPHI</name>
<reference evidence="2 3" key="1">
    <citation type="submission" date="2023-02" db="EMBL/GenBank/DDBJ databases">
        <title>Genome sequence of Mucilaginibacter jinjuensis strain KACC 16571.</title>
        <authorList>
            <person name="Kim S."/>
            <person name="Heo J."/>
            <person name="Kwon S.-W."/>
        </authorList>
    </citation>
    <scope>NUCLEOTIDE SEQUENCE [LARGE SCALE GENOMIC DNA]</scope>
    <source>
        <strain evidence="2 3">KACC 16571</strain>
    </source>
</reference>
<gene>
    <name evidence="2" type="ORF">PQO05_19575</name>
</gene>
<keyword evidence="1" id="KW-0732">Signal</keyword>